<feature type="transmembrane region" description="Helical" evidence="1">
    <location>
        <begin position="77"/>
        <end position="95"/>
    </location>
</feature>
<dbReference type="Pfam" id="PF07456">
    <property type="entry name" value="Hpre_diP_synt_I"/>
    <property type="match status" value="1"/>
</dbReference>
<organism evidence="2 3">
    <name type="scientific">Candidatus Acetatifactor stercoripullorum</name>
    <dbReference type="NCBI Taxonomy" id="2838414"/>
    <lineage>
        <taxon>Bacteria</taxon>
        <taxon>Bacillati</taxon>
        <taxon>Bacillota</taxon>
        <taxon>Clostridia</taxon>
        <taxon>Lachnospirales</taxon>
        <taxon>Lachnospiraceae</taxon>
        <taxon>Acetatifactor</taxon>
    </lineage>
</organism>
<dbReference type="EMBL" id="DXGH01000055">
    <property type="protein sequence ID" value="HIW81890.1"/>
    <property type="molecule type" value="Genomic_DNA"/>
</dbReference>
<keyword evidence="1" id="KW-1133">Transmembrane helix</keyword>
<name>A0A9D1R6Q9_9FIRM</name>
<dbReference type="InterPro" id="IPR010898">
    <property type="entry name" value="Hpre_diP_synth_I"/>
</dbReference>
<keyword evidence="1" id="KW-0472">Membrane</keyword>
<evidence type="ECO:0000313" key="2">
    <source>
        <dbReference type="EMBL" id="HIW81890.1"/>
    </source>
</evidence>
<dbReference type="Gene3D" id="1.10.1760.20">
    <property type="match status" value="1"/>
</dbReference>
<reference evidence="2" key="2">
    <citation type="submission" date="2021-04" db="EMBL/GenBank/DDBJ databases">
        <authorList>
            <person name="Gilroy R."/>
        </authorList>
    </citation>
    <scope>NUCLEOTIDE SEQUENCE</scope>
    <source>
        <strain evidence="2">CHK195-6426</strain>
    </source>
</reference>
<gene>
    <name evidence="2" type="ORF">H9742_10325</name>
</gene>
<feature type="transmembrane region" description="Helical" evidence="1">
    <location>
        <begin position="131"/>
        <end position="156"/>
    </location>
</feature>
<evidence type="ECO:0000313" key="3">
    <source>
        <dbReference type="Proteomes" id="UP000824265"/>
    </source>
</evidence>
<dbReference type="AlphaFoldDB" id="A0A9D1R6Q9"/>
<feature type="transmembrane region" description="Helical" evidence="1">
    <location>
        <begin position="102"/>
        <end position="125"/>
    </location>
</feature>
<dbReference type="InterPro" id="IPR014535">
    <property type="entry name" value="Hpre_diP_synt_I"/>
</dbReference>
<dbReference type="PIRSF" id="PIRSF027391">
    <property type="entry name" value="Hpre_diP_synt_I"/>
    <property type="match status" value="1"/>
</dbReference>
<dbReference type="Proteomes" id="UP000824265">
    <property type="component" value="Unassembled WGS sequence"/>
</dbReference>
<keyword evidence="1" id="KW-0812">Transmembrane</keyword>
<reference evidence="2" key="1">
    <citation type="journal article" date="2021" name="PeerJ">
        <title>Extensive microbial diversity within the chicken gut microbiome revealed by metagenomics and culture.</title>
        <authorList>
            <person name="Gilroy R."/>
            <person name="Ravi A."/>
            <person name="Getino M."/>
            <person name="Pursley I."/>
            <person name="Horton D.L."/>
            <person name="Alikhan N.F."/>
            <person name="Baker D."/>
            <person name="Gharbi K."/>
            <person name="Hall N."/>
            <person name="Watson M."/>
            <person name="Adriaenssens E.M."/>
            <person name="Foster-Nyarko E."/>
            <person name="Jarju S."/>
            <person name="Secka A."/>
            <person name="Antonio M."/>
            <person name="Oren A."/>
            <person name="Chaudhuri R.R."/>
            <person name="La Ragione R."/>
            <person name="Hildebrand F."/>
            <person name="Pallen M.J."/>
        </authorList>
    </citation>
    <scope>NUCLEOTIDE SEQUENCE</scope>
    <source>
        <strain evidence="2">CHK195-6426</strain>
    </source>
</reference>
<accession>A0A9D1R6Q9</accession>
<evidence type="ECO:0000256" key="1">
    <source>
        <dbReference type="SAM" id="Phobius"/>
    </source>
</evidence>
<dbReference type="RefSeq" id="WP_318704844.1">
    <property type="nucleotide sequence ID" value="NZ_CALWMU010000017.1"/>
</dbReference>
<sequence length="166" mass="18049">MKVKKLTLLALFTTLALIIFAAESMLPPLVPVPGIKLGLANIITLVVLRNFTVKDAAVVLFMRIFLSSFFFGQALSLLYSLAGGFLCLVVMCLINRLFSGHYLFLTSIAGALAHNAGQLLTAFFITQTAGIFIYLPFLMLGGLVTGLFTGLCAHFSQKYLVPLINR</sequence>
<comment type="caution">
    <text evidence="2">The sequence shown here is derived from an EMBL/GenBank/DDBJ whole genome shotgun (WGS) entry which is preliminary data.</text>
</comment>
<protein>
    <submittedName>
        <fullName evidence="2">Gx transporter family protein</fullName>
    </submittedName>
</protein>
<proteinExistence type="predicted"/>